<dbReference type="InterPro" id="IPR023095">
    <property type="entry name" value="Ade_MeTrfase_dom_2"/>
</dbReference>
<sequence>MTKIKPFLKWAGSKFRCLDTILSTLPKANRLIEPFTGSGAIFINSNYPNYLLAEKNHDLILVFQMLQQEGLAFIDYCEQFFTRQNNCQDRYYQLREQFNQCQQTRMRAALFLYLNRHGYNGLCRYNQKGLYNVPFGRYIKPYFPRAEMLFFYEKSQSVKFIQGDFRATFRLAKPGDIIYCDPPYVPLSRSANFTSYTPHRKFNEQDQIELAQLAQYSATKGITVVISNHDTELTRIYYQDSHIISFPVSRFISCNSLNRKPAQELVAIFKAHS</sequence>
<gene>
    <name evidence="8" type="primary">dam</name>
    <name evidence="8" type="ORF">NCTC13315_02462</name>
</gene>
<dbReference type="AlphaFoldDB" id="A0A378I4X9"/>
<dbReference type="InterPro" id="IPR012263">
    <property type="entry name" value="M_m6A_EcoRV"/>
</dbReference>
<dbReference type="Pfam" id="PF02086">
    <property type="entry name" value="MethyltransfD12"/>
    <property type="match status" value="1"/>
</dbReference>
<keyword evidence="9" id="KW-1185">Reference proteome</keyword>
<dbReference type="PRINTS" id="PR00505">
    <property type="entry name" value="D12N6MTFRASE"/>
</dbReference>
<dbReference type="Gene3D" id="1.10.1020.10">
    <property type="entry name" value="Adenine-specific Methyltransferase, Domain 2"/>
    <property type="match status" value="1"/>
</dbReference>
<comment type="catalytic activity">
    <reaction evidence="6 7">
        <text>a 2'-deoxyadenosine in DNA + S-adenosyl-L-methionine = an N(6)-methyl-2'-deoxyadenosine in DNA + S-adenosyl-L-homocysteine + H(+)</text>
        <dbReference type="Rhea" id="RHEA:15197"/>
        <dbReference type="Rhea" id="RHEA-COMP:12418"/>
        <dbReference type="Rhea" id="RHEA-COMP:12419"/>
        <dbReference type="ChEBI" id="CHEBI:15378"/>
        <dbReference type="ChEBI" id="CHEBI:57856"/>
        <dbReference type="ChEBI" id="CHEBI:59789"/>
        <dbReference type="ChEBI" id="CHEBI:90615"/>
        <dbReference type="ChEBI" id="CHEBI:90616"/>
        <dbReference type="EC" id="2.1.1.72"/>
    </reaction>
</comment>
<dbReference type="GO" id="GO:1904047">
    <property type="term" value="F:S-adenosyl-L-methionine binding"/>
    <property type="evidence" value="ECO:0007669"/>
    <property type="project" value="TreeGrafter"/>
</dbReference>
<dbReference type="EC" id="2.1.1.72" evidence="2 7"/>
<organism evidence="8 9">
    <name type="scientific">Legionella beliardensis</name>
    <dbReference type="NCBI Taxonomy" id="91822"/>
    <lineage>
        <taxon>Bacteria</taxon>
        <taxon>Pseudomonadati</taxon>
        <taxon>Pseudomonadota</taxon>
        <taxon>Gammaproteobacteria</taxon>
        <taxon>Legionellales</taxon>
        <taxon>Legionellaceae</taxon>
        <taxon>Legionella</taxon>
    </lineage>
</organism>
<protein>
    <recommendedName>
        <fullName evidence="2 7">Site-specific DNA-methyltransferase (adenine-specific)</fullName>
        <ecNumber evidence="2 7">2.1.1.72</ecNumber>
    </recommendedName>
</protein>
<evidence type="ECO:0000256" key="4">
    <source>
        <dbReference type="ARBA" id="ARBA00022679"/>
    </source>
</evidence>
<evidence type="ECO:0000256" key="7">
    <source>
        <dbReference type="RuleBase" id="RU361257"/>
    </source>
</evidence>
<dbReference type="NCBIfam" id="TIGR00571">
    <property type="entry name" value="dam"/>
    <property type="match status" value="1"/>
</dbReference>
<evidence type="ECO:0000256" key="2">
    <source>
        <dbReference type="ARBA" id="ARBA00011900"/>
    </source>
</evidence>
<dbReference type="GO" id="GO:0043565">
    <property type="term" value="F:sequence-specific DNA binding"/>
    <property type="evidence" value="ECO:0007669"/>
    <property type="project" value="TreeGrafter"/>
</dbReference>
<dbReference type="InterPro" id="IPR012327">
    <property type="entry name" value="MeTrfase_D12"/>
</dbReference>
<evidence type="ECO:0000313" key="8">
    <source>
        <dbReference type="EMBL" id="STX29902.1"/>
    </source>
</evidence>
<dbReference type="PANTHER" id="PTHR30481">
    <property type="entry name" value="DNA ADENINE METHYLASE"/>
    <property type="match status" value="1"/>
</dbReference>
<comment type="similarity">
    <text evidence="1 7">Belongs to the N(4)/N(6)-methyltransferase family.</text>
</comment>
<accession>A0A378I4X9</accession>
<evidence type="ECO:0000256" key="5">
    <source>
        <dbReference type="ARBA" id="ARBA00022691"/>
    </source>
</evidence>
<dbReference type="PIRSF" id="PIRSF000398">
    <property type="entry name" value="M_m6A_EcoRV"/>
    <property type="match status" value="1"/>
</dbReference>
<dbReference type="GO" id="GO:0006298">
    <property type="term" value="P:mismatch repair"/>
    <property type="evidence" value="ECO:0007669"/>
    <property type="project" value="TreeGrafter"/>
</dbReference>
<evidence type="ECO:0000313" key="9">
    <source>
        <dbReference type="Proteomes" id="UP000254968"/>
    </source>
</evidence>
<dbReference type="PANTHER" id="PTHR30481:SF3">
    <property type="entry name" value="DNA ADENINE METHYLASE"/>
    <property type="match status" value="1"/>
</dbReference>
<evidence type="ECO:0000256" key="3">
    <source>
        <dbReference type="ARBA" id="ARBA00022603"/>
    </source>
</evidence>
<evidence type="ECO:0000256" key="1">
    <source>
        <dbReference type="ARBA" id="ARBA00006594"/>
    </source>
</evidence>
<name>A0A378I4X9_9GAMM</name>
<keyword evidence="3 7" id="KW-0489">Methyltransferase</keyword>
<dbReference type="GO" id="GO:0032259">
    <property type="term" value="P:methylation"/>
    <property type="evidence" value="ECO:0007669"/>
    <property type="project" value="UniProtKB-KW"/>
</dbReference>
<dbReference type="Proteomes" id="UP000254968">
    <property type="component" value="Unassembled WGS sequence"/>
</dbReference>
<dbReference type="Gene3D" id="3.40.50.150">
    <property type="entry name" value="Vaccinia Virus protein VP39"/>
    <property type="match status" value="1"/>
</dbReference>
<dbReference type="InterPro" id="IPR029063">
    <property type="entry name" value="SAM-dependent_MTases_sf"/>
</dbReference>
<dbReference type="GO" id="GO:0009007">
    <property type="term" value="F:site-specific DNA-methyltransferase (adenine-specific) activity"/>
    <property type="evidence" value="ECO:0007669"/>
    <property type="project" value="UniProtKB-UniRule"/>
</dbReference>
<evidence type="ECO:0000256" key="6">
    <source>
        <dbReference type="ARBA" id="ARBA00047942"/>
    </source>
</evidence>
<reference evidence="8 9" key="1">
    <citation type="submission" date="2018-06" db="EMBL/GenBank/DDBJ databases">
        <authorList>
            <consortium name="Pathogen Informatics"/>
            <person name="Doyle S."/>
        </authorList>
    </citation>
    <scope>NUCLEOTIDE SEQUENCE [LARGE SCALE GENOMIC DNA]</scope>
    <source>
        <strain evidence="8 9">NCTC13315</strain>
    </source>
</reference>
<dbReference type="PROSITE" id="PS00092">
    <property type="entry name" value="N6_MTASE"/>
    <property type="match status" value="1"/>
</dbReference>
<dbReference type="EMBL" id="UGNV01000001">
    <property type="protein sequence ID" value="STX29902.1"/>
    <property type="molecule type" value="Genomic_DNA"/>
</dbReference>
<keyword evidence="4 7" id="KW-0808">Transferase</keyword>
<dbReference type="SUPFAM" id="SSF53335">
    <property type="entry name" value="S-adenosyl-L-methionine-dependent methyltransferases"/>
    <property type="match status" value="1"/>
</dbReference>
<keyword evidence="5 7" id="KW-0949">S-adenosyl-L-methionine</keyword>
<dbReference type="GO" id="GO:0009307">
    <property type="term" value="P:DNA restriction-modification system"/>
    <property type="evidence" value="ECO:0007669"/>
    <property type="project" value="InterPro"/>
</dbReference>
<proteinExistence type="inferred from homology"/>
<dbReference type="REBASE" id="381900">
    <property type="entry name" value="M.Lbe13315I"/>
</dbReference>
<dbReference type="RefSeq" id="WP_115303557.1">
    <property type="nucleotide sequence ID" value="NZ_CAAAHO010000005.1"/>
</dbReference>
<dbReference type="OrthoDB" id="9805629at2"/>
<dbReference type="InterPro" id="IPR002052">
    <property type="entry name" value="DNA_methylase_N6_adenine_CS"/>
</dbReference>